<dbReference type="InterPro" id="IPR000719">
    <property type="entry name" value="Prot_kinase_dom"/>
</dbReference>
<accession>A0A8H6Y0W7</accession>
<proteinExistence type="inferred from homology"/>
<organism evidence="8 9">
    <name type="scientific">Mycena sanguinolenta</name>
    <dbReference type="NCBI Taxonomy" id="230812"/>
    <lineage>
        <taxon>Eukaryota</taxon>
        <taxon>Fungi</taxon>
        <taxon>Dikarya</taxon>
        <taxon>Basidiomycota</taxon>
        <taxon>Agaricomycotina</taxon>
        <taxon>Agaricomycetes</taxon>
        <taxon>Agaricomycetidae</taxon>
        <taxon>Agaricales</taxon>
        <taxon>Marasmiineae</taxon>
        <taxon>Mycenaceae</taxon>
        <taxon>Mycena</taxon>
    </lineage>
</organism>
<dbReference type="SMART" id="SM00220">
    <property type="entry name" value="S_TKc"/>
    <property type="match status" value="1"/>
</dbReference>
<comment type="caution">
    <text evidence="8">The sequence shown here is derived from an EMBL/GenBank/DDBJ whole genome shotgun (WGS) entry which is preliminary data.</text>
</comment>
<feature type="domain" description="Protein kinase" evidence="7">
    <location>
        <begin position="28"/>
        <end position="290"/>
    </location>
</feature>
<keyword evidence="5 8" id="KW-0418">Kinase</keyword>
<gene>
    <name evidence="8" type="ORF">MSAN_01626100</name>
</gene>
<dbReference type="SUPFAM" id="SSF56112">
    <property type="entry name" value="Protein kinase-like (PK-like)"/>
    <property type="match status" value="1"/>
</dbReference>
<evidence type="ECO:0000313" key="9">
    <source>
        <dbReference type="Proteomes" id="UP000623467"/>
    </source>
</evidence>
<dbReference type="AlphaFoldDB" id="A0A8H6Y0W7"/>
<dbReference type="InterPro" id="IPR011009">
    <property type="entry name" value="Kinase-like_dom_sf"/>
</dbReference>
<evidence type="ECO:0000256" key="2">
    <source>
        <dbReference type="ARBA" id="ARBA00022527"/>
    </source>
</evidence>
<reference evidence="8" key="1">
    <citation type="submission" date="2020-05" db="EMBL/GenBank/DDBJ databases">
        <title>Mycena genomes resolve the evolution of fungal bioluminescence.</title>
        <authorList>
            <person name="Tsai I.J."/>
        </authorList>
    </citation>
    <scope>NUCLEOTIDE SEQUENCE</scope>
    <source>
        <strain evidence="8">160909Yilan</strain>
    </source>
</reference>
<dbReference type="Gene3D" id="1.10.510.10">
    <property type="entry name" value="Transferase(Phosphotransferase) domain 1"/>
    <property type="match status" value="1"/>
</dbReference>
<sequence length="335" mass="37979">MSFYNPTRPSAIPPLPNLADTFVDEGYLKLEQLLSPDVSIQVYKAYDTTTDTHSLKCTRTDTPPSMRLIDECAIHKSISHQIGVATLNRMFDEDGRTFMILNPAAGHLGENVMKFGMYVDRPDRIKEPFLQLVDAVTECHHASVYHRDLRPRNIWCDSRGWGLRLANFGAATRKKESDEFRCGSLAYMSPECADATRGSYSPRESDLWALAVILFNMITGSSPWRLADFADASYAAYRGNEDTHFIETCHLTPAANDFFRQRFASQRPSLEEMAVEVLAIDRFCLAHSFNDQPCGQVHSSLLRKRNAGQAPDVRFLDRAKQSITTRERFAKIRRA</sequence>
<name>A0A8H6Y0W7_9AGAR</name>
<evidence type="ECO:0000256" key="6">
    <source>
        <dbReference type="ARBA" id="ARBA00022840"/>
    </source>
</evidence>
<evidence type="ECO:0000313" key="8">
    <source>
        <dbReference type="EMBL" id="KAF7350657.1"/>
    </source>
</evidence>
<dbReference type="GO" id="GO:0005524">
    <property type="term" value="F:ATP binding"/>
    <property type="evidence" value="ECO:0007669"/>
    <property type="project" value="UniProtKB-KW"/>
</dbReference>
<evidence type="ECO:0000259" key="7">
    <source>
        <dbReference type="PROSITE" id="PS50011"/>
    </source>
</evidence>
<keyword evidence="4" id="KW-0547">Nucleotide-binding</keyword>
<dbReference type="GO" id="GO:0035556">
    <property type="term" value="P:intracellular signal transduction"/>
    <property type="evidence" value="ECO:0007669"/>
    <property type="project" value="TreeGrafter"/>
</dbReference>
<dbReference type="PANTHER" id="PTHR24346:SF82">
    <property type="entry name" value="KP78A-RELATED"/>
    <property type="match status" value="1"/>
</dbReference>
<evidence type="ECO:0000256" key="1">
    <source>
        <dbReference type="ARBA" id="ARBA00010791"/>
    </source>
</evidence>
<comment type="similarity">
    <text evidence="1">Belongs to the protein kinase superfamily. CAMK Ser/Thr protein kinase family. NIM1 subfamily.</text>
</comment>
<dbReference type="PANTHER" id="PTHR24346">
    <property type="entry name" value="MAP/MICROTUBULE AFFINITY-REGULATING KINASE"/>
    <property type="match status" value="1"/>
</dbReference>
<evidence type="ECO:0000256" key="4">
    <source>
        <dbReference type="ARBA" id="ARBA00022741"/>
    </source>
</evidence>
<keyword evidence="9" id="KW-1185">Reference proteome</keyword>
<dbReference type="GO" id="GO:0005737">
    <property type="term" value="C:cytoplasm"/>
    <property type="evidence" value="ECO:0007669"/>
    <property type="project" value="TreeGrafter"/>
</dbReference>
<dbReference type="Proteomes" id="UP000623467">
    <property type="component" value="Unassembled WGS sequence"/>
</dbReference>
<evidence type="ECO:0000256" key="5">
    <source>
        <dbReference type="ARBA" id="ARBA00022777"/>
    </source>
</evidence>
<dbReference type="Pfam" id="PF00069">
    <property type="entry name" value="Pkinase"/>
    <property type="match status" value="1"/>
</dbReference>
<keyword evidence="6" id="KW-0067">ATP-binding</keyword>
<evidence type="ECO:0000256" key="3">
    <source>
        <dbReference type="ARBA" id="ARBA00022679"/>
    </source>
</evidence>
<keyword evidence="2" id="KW-0723">Serine/threonine-protein kinase</keyword>
<dbReference type="GO" id="GO:0004674">
    <property type="term" value="F:protein serine/threonine kinase activity"/>
    <property type="evidence" value="ECO:0007669"/>
    <property type="project" value="UniProtKB-KW"/>
</dbReference>
<keyword evidence="3" id="KW-0808">Transferase</keyword>
<dbReference type="OrthoDB" id="541276at2759"/>
<protein>
    <submittedName>
        <fullName evidence="8">Kinase-like protein</fullName>
    </submittedName>
</protein>
<dbReference type="EMBL" id="JACAZH010000014">
    <property type="protein sequence ID" value="KAF7350657.1"/>
    <property type="molecule type" value="Genomic_DNA"/>
</dbReference>
<dbReference type="PROSITE" id="PS50011">
    <property type="entry name" value="PROTEIN_KINASE_DOM"/>
    <property type="match status" value="1"/>
</dbReference>